<feature type="region of interest" description="Disordered" evidence="1">
    <location>
        <begin position="373"/>
        <end position="392"/>
    </location>
</feature>
<reference evidence="4" key="1">
    <citation type="journal article" date="2017" name="Environ. Microbiol. Rep.">
        <title>Genetic Diversity of Marine Anaerobic Ammonium-Oxidizing Bacteria as Revealed by Genomic and Proteomic Analyses of 'Candidatus Scalindua japonica'.</title>
        <authorList>
            <person name="Oshiki M."/>
            <person name="Mizuto K."/>
            <person name="Kimura Z."/>
            <person name="Kindaichi T."/>
            <person name="Satoh H."/>
            <person name="Okabe S."/>
        </authorList>
    </citation>
    <scope>NUCLEOTIDE SEQUENCE [LARGE SCALE GENOMIC DNA]</scope>
    <source>
        <strain evidence="4">husup-a2</strain>
    </source>
</reference>
<evidence type="ECO:0000313" key="3">
    <source>
        <dbReference type="EMBL" id="GAX59327.1"/>
    </source>
</evidence>
<dbReference type="EMBL" id="BAOS01000002">
    <property type="protein sequence ID" value="GAX59327.1"/>
    <property type="molecule type" value="Genomic_DNA"/>
</dbReference>
<dbReference type="OrthoDB" id="9132355at2"/>
<name>A0A286TTW8_9BACT</name>
<evidence type="ECO:0000256" key="1">
    <source>
        <dbReference type="SAM" id="MobiDB-lite"/>
    </source>
</evidence>
<comment type="caution">
    <text evidence="3">The sequence shown here is derived from an EMBL/GenBank/DDBJ whole genome shotgun (WGS) entry which is preliminary data.</text>
</comment>
<keyword evidence="2" id="KW-0812">Transmembrane</keyword>
<keyword evidence="4" id="KW-1185">Reference proteome</keyword>
<dbReference type="AlphaFoldDB" id="A0A286TTW8"/>
<evidence type="ECO:0000256" key="2">
    <source>
        <dbReference type="SAM" id="Phobius"/>
    </source>
</evidence>
<proteinExistence type="predicted"/>
<feature type="transmembrane region" description="Helical" evidence="2">
    <location>
        <begin position="20"/>
        <end position="36"/>
    </location>
</feature>
<protein>
    <submittedName>
        <fullName evidence="3">DNA mismatch repair enzyme</fullName>
    </submittedName>
</protein>
<keyword evidence="2" id="KW-0472">Membrane</keyword>
<dbReference type="Proteomes" id="UP000218542">
    <property type="component" value="Unassembled WGS sequence"/>
</dbReference>
<sequence>MKLKSIISKLNVKFFLRNQITITLLVGVSVIALIYGCGSIKPGYVYKEWTRTMSQEGIFPVFPPREDVQVGDVWLLPIHPYETGAIEAVGGLGRTGIWTDNILFHGTSTVSLGTSTASIKGVDAFYQTRSSFPSSSLASESIIGSMQVGTPTVSNGSKANSNSIKIITVPRGTDTTGIFIKGDNNRLRQVTFPEFSVTNIRQTSLNALVPIEYFSAALGFSSSRIREVSLKIPSAESYGYPAYFITKPLFKDSKSFTWKDGKLYLKEWDETSKSGIRGLNRTTAKLARIQFDEAFIHLMQDERISYSERKDIESALDNHKKYIYVSLINEVFYARAIDINIRTRRARGGAAHVKPITNDMLSQLDRLNSFRSGTETTTTQIEETDSNGGTSTTNIKVEKTDDAFDLAEKMNTYNENLANQTIIGGAVKFISASDAGVGLRRIFDRPIAVGVRGVILKLNVDAVACNGAICTDEKCEGNERYFKVVTIADY</sequence>
<gene>
    <name evidence="3" type="ORF">SCALIN_C02_0006</name>
</gene>
<organism evidence="3 4">
    <name type="scientific">Candidatus Scalindua japonica</name>
    <dbReference type="NCBI Taxonomy" id="1284222"/>
    <lineage>
        <taxon>Bacteria</taxon>
        <taxon>Pseudomonadati</taxon>
        <taxon>Planctomycetota</taxon>
        <taxon>Candidatus Brocadiia</taxon>
        <taxon>Candidatus Brocadiales</taxon>
        <taxon>Candidatus Scalinduaceae</taxon>
        <taxon>Candidatus Scalindua</taxon>
    </lineage>
</organism>
<keyword evidence="2" id="KW-1133">Transmembrane helix</keyword>
<accession>A0A286TTW8</accession>
<evidence type="ECO:0000313" key="4">
    <source>
        <dbReference type="Proteomes" id="UP000218542"/>
    </source>
</evidence>
<dbReference type="RefSeq" id="WP_096892464.1">
    <property type="nucleotide sequence ID" value="NZ_BAOS01000002.1"/>
</dbReference>